<dbReference type="GeneID" id="28765102"/>
<dbReference type="InterPro" id="IPR006710">
    <property type="entry name" value="Glyco_hydro_43"/>
</dbReference>
<dbReference type="Gene3D" id="2.60.120.260">
    <property type="entry name" value="Galactose-binding domain-like"/>
    <property type="match status" value="1"/>
</dbReference>
<dbReference type="Gene3D" id="2.115.10.20">
    <property type="entry name" value="Glycosyl hydrolase domain, family 43"/>
    <property type="match status" value="1"/>
</dbReference>
<reference evidence="7 8" key="1">
    <citation type="submission" date="2016-05" db="EMBL/GenBank/DDBJ databases">
        <title>Comparative analysis of secretome profiles of manganese(II)-oxidizing ascomycete fungi.</title>
        <authorList>
            <consortium name="DOE Joint Genome Institute"/>
            <person name="Zeiner C.A."/>
            <person name="Purvine S.O."/>
            <person name="Zink E.M."/>
            <person name="Wu S."/>
            <person name="Pasa-Tolic L."/>
            <person name="Chaput D.L."/>
            <person name="Haridas S."/>
            <person name="Grigoriev I.V."/>
            <person name="Santelli C.M."/>
            <person name="Hansel C.M."/>
        </authorList>
    </citation>
    <scope>NUCLEOTIDE SEQUENCE [LARGE SCALE GENOMIC DNA]</scope>
    <source>
        <strain evidence="7 8">AP3s5-JAC2a</strain>
    </source>
</reference>
<organism evidence="7 8">
    <name type="scientific">Paraphaeosphaeria sporulosa</name>
    <dbReference type="NCBI Taxonomy" id="1460663"/>
    <lineage>
        <taxon>Eukaryota</taxon>
        <taxon>Fungi</taxon>
        <taxon>Dikarya</taxon>
        <taxon>Ascomycota</taxon>
        <taxon>Pezizomycotina</taxon>
        <taxon>Dothideomycetes</taxon>
        <taxon>Pleosporomycetidae</taxon>
        <taxon>Pleosporales</taxon>
        <taxon>Massarineae</taxon>
        <taxon>Didymosphaeriaceae</taxon>
        <taxon>Paraphaeosphaeria</taxon>
    </lineage>
</organism>
<dbReference type="Proteomes" id="UP000077069">
    <property type="component" value="Unassembled WGS sequence"/>
</dbReference>
<dbReference type="STRING" id="1460663.A0A177BYJ7"/>
<dbReference type="CDD" id="cd18821">
    <property type="entry name" value="GH43_Pc3Gal43A-like"/>
    <property type="match status" value="1"/>
</dbReference>
<dbReference type="InterPro" id="IPR005084">
    <property type="entry name" value="CBM6"/>
</dbReference>
<gene>
    <name evidence="7" type="ORF">CC84DRAFT_1199452</name>
</gene>
<keyword evidence="5" id="KW-0732">Signal</keyword>
<feature type="domain" description="CBM6" evidence="6">
    <location>
        <begin position="323"/>
        <end position="446"/>
    </location>
</feature>
<dbReference type="SUPFAM" id="SSF75005">
    <property type="entry name" value="Arabinanase/levansucrase/invertase"/>
    <property type="match status" value="1"/>
</dbReference>
<dbReference type="CDD" id="cd04081">
    <property type="entry name" value="CBM35_galactosidase-like"/>
    <property type="match status" value="1"/>
</dbReference>
<evidence type="ECO:0000256" key="2">
    <source>
        <dbReference type="ARBA" id="ARBA00022801"/>
    </source>
</evidence>
<dbReference type="EMBL" id="KV441559">
    <property type="protein sequence ID" value="OAG00604.1"/>
    <property type="molecule type" value="Genomic_DNA"/>
</dbReference>
<keyword evidence="3 4" id="KW-0326">Glycosidase</keyword>
<evidence type="ECO:0000256" key="5">
    <source>
        <dbReference type="SAM" id="SignalP"/>
    </source>
</evidence>
<dbReference type="PANTHER" id="PTHR22925">
    <property type="entry name" value="GLYCOSYL HYDROLASE 43 FAMILY MEMBER"/>
    <property type="match status" value="1"/>
</dbReference>
<dbReference type="InterPro" id="IPR023296">
    <property type="entry name" value="Glyco_hydro_beta-prop_sf"/>
</dbReference>
<dbReference type="SUPFAM" id="SSF49785">
    <property type="entry name" value="Galactose-binding domain-like"/>
    <property type="match status" value="1"/>
</dbReference>
<feature type="chain" id="PRO_5008057465" evidence="5">
    <location>
        <begin position="24"/>
        <end position="448"/>
    </location>
</feature>
<evidence type="ECO:0000313" key="7">
    <source>
        <dbReference type="EMBL" id="OAG00604.1"/>
    </source>
</evidence>
<dbReference type="InterPro" id="IPR008979">
    <property type="entry name" value="Galactose-bd-like_sf"/>
</dbReference>
<evidence type="ECO:0000256" key="3">
    <source>
        <dbReference type="ARBA" id="ARBA00023295"/>
    </source>
</evidence>
<dbReference type="OrthoDB" id="9970295at2759"/>
<dbReference type="Pfam" id="PF04616">
    <property type="entry name" value="Glyco_hydro_43"/>
    <property type="match status" value="1"/>
</dbReference>
<protein>
    <submittedName>
        <fullName evidence="7">Galactan 1,3-beta-galactosidase</fullName>
    </submittedName>
</protein>
<dbReference type="GO" id="GO:0030246">
    <property type="term" value="F:carbohydrate binding"/>
    <property type="evidence" value="ECO:0007669"/>
    <property type="project" value="InterPro"/>
</dbReference>
<dbReference type="GO" id="GO:0004553">
    <property type="term" value="F:hydrolase activity, hydrolyzing O-glycosyl compounds"/>
    <property type="evidence" value="ECO:0007669"/>
    <property type="project" value="InterPro"/>
</dbReference>
<dbReference type="InParanoid" id="A0A177BYJ7"/>
<keyword evidence="8" id="KW-1185">Reference proteome</keyword>
<dbReference type="RefSeq" id="XP_018030969.1">
    <property type="nucleotide sequence ID" value="XM_018181616.1"/>
</dbReference>
<evidence type="ECO:0000256" key="1">
    <source>
        <dbReference type="ARBA" id="ARBA00009865"/>
    </source>
</evidence>
<proteinExistence type="inferred from homology"/>
<keyword evidence="2 4" id="KW-0378">Hydrolase</keyword>
<dbReference type="AlphaFoldDB" id="A0A177BYJ7"/>
<evidence type="ECO:0000256" key="4">
    <source>
        <dbReference type="RuleBase" id="RU361187"/>
    </source>
</evidence>
<dbReference type="GO" id="GO:0005975">
    <property type="term" value="P:carbohydrate metabolic process"/>
    <property type="evidence" value="ECO:0007669"/>
    <property type="project" value="InterPro"/>
</dbReference>
<accession>A0A177BYJ7</accession>
<evidence type="ECO:0000313" key="8">
    <source>
        <dbReference type="Proteomes" id="UP000077069"/>
    </source>
</evidence>
<name>A0A177BYJ7_9PLEO</name>
<sequence>MRCFRKIAAAGALFASIANATLQIVPGATWTATNTGKHIQAHGGGMIKVDSTYYWVGEDKTDGSAFQNVNCYSSTNLVEWKYEGALLSRTSSGDLGPNRVVERPKVIYNKSTKKYVLWMHIDSSDYKEAKAGVATGDTVCGKYTYIGASQPLGFQSRDMGLFVDDDNKAYLLTEDRANGLRIDLLSDDYLSVKQATYLWKESIEAPAVIKKNGVYFMFGSTLTGWDPNDNKYSTATNIAGPWSAWKTFADTGSKTYTSQTNYILPVGDNFMYMGDRWISSNLMRSTYVWLPLTISGTTASMKNAVNWVVDANSGSMTSGPSENAYEGESATFAGGAKKVSCSGCSGSNAAGYIGGSDNGAVTFSNVQSSATTRTSIRVKYLNGDSSQRFADVSVNGGATQRIAFVPASGDPNSSVLNVDLKSGTNTIKISTTDGTWGPDVDRLMVPQS</sequence>
<feature type="signal peptide" evidence="5">
    <location>
        <begin position="1"/>
        <end position="23"/>
    </location>
</feature>
<evidence type="ECO:0000259" key="6">
    <source>
        <dbReference type="PROSITE" id="PS51175"/>
    </source>
</evidence>
<comment type="similarity">
    <text evidence="1 4">Belongs to the glycosyl hydrolase 43 family.</text>
</comment>
<dbReference type="Pfam" id="PF16990">
    <property type="entry name" value="CBM_35"/>
    <property type="match status" value="1"/>
</dbReference>
<dbReference type="PROSITE" id="PS51175">
    <property type="entry name" value="CBM6"/>
    <property type="match status" value="1"/>
</dbReference>
<dbReference type="PANTHER" id="PTHR22925:SF3">
    <property type="entry name" value="GLYCOSYL HYDROLASE FAMILY PROTEIN 43"/>
    <property type="match status" value="1"/>
</dbReference>